<dbReference type="Proteomes" id="UP000188320">
    <property type="component" value="Unassembled WGS sequence"/>
</dbReference>
<organism evidence="2 3">
    <name type="scientific">Zancudomyces culisetae</name>
    <name type="common">Gut fungus</name>
    <name type="synonym">Smittium culisetae</name>
    <dbReference type="NCBI Taxonomy" id="1213189"/>
    <lineage>
        <taxon>Eukaryota</taxon>
        <taxon>Fungi</taxon>
        <taxon>Fungi incertae sedis</taxon>
        <taxon>Zoopagomycota</taxon>
        <taxon>Kickxellomycotina</taxon>
        <taxon>Harpellomycetes</taxon>
        <taxon>Harpellales</taxon>
        <taxon>Legeriomycetaceae</taxon>
        <taxon>Zancudomyces</taxon>
    </lineage>
</organism>
<evidence type="ECO:0000256" key="1">
    <source>
        <dbReference type="SAM" id="MobiDB-lite"/>
    </source>
</evidence>
<protein>
    <submittedName>
        <fullName evidence="2">Uncharacterized protein</fullName>
    </submittedName>
</protein>
<reference evidence="3" key="1">
    <citation type="submission" date="2017-01" db="EMBL/GenBank/DDBJ databases">
        <authorList>
            <person name="Wang Y."/>
            <person name="White M."/>
            <person name="Kvist S."/>
            <person name="Moncalvo J.-M."/>
        </authorList>
    </citation>
    <scope>NUCLEOTIDE SEQUENCE [LARGE SCALE GENOMIC DNA]</scope>
    <source>
        <strain evidence="3">COL-18-3</strain>
    </source>
</reference>
<gene>
    <name evidence="2" type="ORF">AX774_g3971</name>
</gene>
<feature type="region of interest" description="Disordered" evidence="1">
    <location>
        <begin position="489"/>
        <end position="531"/>
    </location>
</feature>
<feature type="compositionally biased region" description="Basic and acidic residues" evidence="1">
    <location>
        <begin position="57"/>
        <end position="73"/>
    </location>
</feature>
<comment type="caution">
    <text evidence="2">The sequence shown here is derived from an EMBL/GenBank/DDBJ whole genome shotgun (WGS) entry which is preliminary data.</text>
</comment>
<evidence type="ECO:0000313" key="2">
    <source>
        <dbReference type="EMBL" id="OMH82547.1"/>
    </source>
</evidence>
<sequence length="829" mass="94197">MDNGRHFGCSTPKKQPSLYGHRRLSFKLLENTSKGREFSRLISTLANKSNTKFSPSNDDKSNHGKNDKGDFEPFENKIYLKNQLSENPQQEKSTENIFSVDKTEGRVNGTGCHNTQETTNLTFVPDLQDNAGLKDINKETTITKRQAGVEKKVANSIKETVNCHTSIDPEKPPPLISPAFTNYDTTNKILKKTGERAFSDSKKTALFERKYGENNLPNWPDIAIWKVRENDLMWMPECLSDDEYIIEGTTENNELEKRKEKACVGPPSEESDLTGVNNRASRLFKLKNNLYKHYAGLKKLNRRRSTGILEKGITLNLRVKGKETLNTRGRSIHLYNFNCGSNTPTRSTRLNTVVSGRRLGLDTKNRKLHRTKGQKLFYYGHDQANCTMNVNKLPATLVIESPTTSKLQKRSSHTYGARSKSKSNSNSNSTRHISMVHGKDIASETVVGMDMSVNSEFDINTGSGCSVWHSQAISTEANEPDDDKLAIPASYKQTEKSTNASSNKEDRYESDDWNQDECKNEKPHLRASETSESRLTIEEMKRMLFMGDVSNDIAECSYELLRKMQDTVFCKTIYQNTNDSTGLFNAIRSALAKQSTSNYQSKKYASTTIHFLYVVFLTLSFKHNPEFTYSLLLDHRVFEQIVEMFHLSTSSEGQEMSRLSRQVMVNNGIVFSIEASSTISLDFLSLYFINSVIQDQAPAAVALSSMIKSELYKSGTISAVFELMLTKWVSEWLDHVSSLQCFWDPHQHSFYRINDNLLIILQMSFRVLQYGIHFNCLDVNSTSVEAQSAILLNLLDTTEYLIMHSIEKHSDHFFGKDKHRLNNPTSLRL</sequence>
<feature type="compositionally biased region" description="Basic and acidic residues" evidence="1">
    <location>
        <begin position="516"/>
        <end position="531"/>
    </location>
</feature>
<dbReference type="EMBL" id="LSSK01000639">
    <property type="protein sequence ID" value="OMH82547.1"/>
    <property type="molecule type" value="Genomic_DNA"/>
</dbReference>
<feature type="region of interest" description="Disordered" evidence="1">
    <location>
        <begin position="49"/>
        <end position="73"/>
    </location>
</feature>
<name>A0A1R1PNK0_ZANCU</name>
<feature type="region of interest" description="Disordered" evidence="1">
    <location>
        <begin position="401"/>
        <end position="432"/>
    </location>
</feature>
<proteinExistence type="predicted"/>
<accession>A0A1R1PNK0</accession>
<evidence type="ECO:0000313" key="3">
    <source>
        <dbReference type="Proteomes" id="UP000188320"/>
    </source>
</evidence>
<keyword evidence="3" id="KW-1185">Reference proteome</keyword>
<dbReference type="AlphaFoldDB" id="A0A1R1PNK0"/>